<keyword evidence="4" id="KW-0132">Cell division</keyword>
<feature type="coiled-coil region" evidence="7">
    <location>
        <begin position="51"/>
        <end position="121"/>
    </location>
</feature>
<evidence type="ECO:0000313" key="11">
    <source>
        <dbReference type="Proteomes" id="UP000327236"/>
    </source>
</evidence>
<evidence type="ECO:0000256" key="7">
    <source>
        <dbReference type="SAM" id="Coils"/>
    </source>
</evidence>
<dbReference type="Proteomes" id="UP000327236">
    <property type="component" value="Unassembled WGS sequence"/>
</dbReference>
<dbReference type="PANTHER" id="PTHR35794:SF2">
    <property type="entry name" value="CELL DIVISION PROTEIN DIVIVA"/>
    <property type="match status" value="1"/>
</dbReference>
<keyword evidence="5 7" id="KW-0175">Coiled coil</keyword>
<organism evidence="9 11">
    <name type="scientific">Lactobacillus jensenii</name>
    <dbReference type="NCBI Taxonomy" id="109790"/>
    <lineage>
        <taxon>Bacteria</taxon>
        <taxon>Bacillati</taxon>
        <taxon>Bacillota</taxon>
        <taxon>Bacilli</taxon>
        <taxon>Lactobacillales</taxon>
        <taxon>Lactobacillaceae</taxon>
        <taxon>Lactobacillus</taxon>
    </lineage>
</organism>
<dbReference type="Proteomes" id="UP001385848">
    <property type="component" value="Unassembled WGS sequence"/>
</dbReference>
<comment type="caution">
    <text evidence="9">The sequence shown here is derived from an EMBL/GenBank/DDBJ whole genome shotgun (WGS) entry which is preliminary data.</text>
</comment>
<evidence type="ECO:0000256" key="4">
    <source>
        <dbReference type="ARBA" id="ARBA00022618"/>
    </source>
</evidence>
<dbReference type="GO" id="GO:0051301">
    <property type="term" value="P:cell division"/>
    <property type="evidence" value="ECO:0007669"/>
    <property type="project" value="UniProtKB-KW"/>
</dbReference>
<evidence type="ECO:0000256" key="6">
    <source>
        <dbReference type="ARBA" id="ARBA00023306"/>
    </source>
</evidence>
<keyword evidence="6" id="KW-0131">Cell cycle</keyword>
<evidence type="ECO:0000313" key="12">
    <source>
        <dbReference type="Proteomes" id="UP001385848"/>
    </source>
</evidence>
<dbReference type="InterPro" id="IPR007793">
    <property type="entry name" value="DivIVA_fam"/>
</dbReference>
<dbReference type="EMBL" id="JBBVUL010000002">
    <property type="protein sequence ID" value="MEL0564560.1"/>
    <property type="molecule type" value="Genomic_DNA"/>
</dbReference>
<proteinExistence type="inferred from homology"/>
<dbReference type="EMBL" id="VYWW01000015">
    <property type="protein sequence ID" value="KAA9322881.1"/>
    <property type="molecule type" value="Genomic_DNA"/>
</dbReference>
<feature type="compositionally biased region" description="Basic and acidic residues" evidence="8">
    <location>
        <begin position="203"/>
        <end position="229"/>
    </location>
</feature>
<comment type="similarity">
    <text evidence="2">Belongs to the DivIVA family.</text>
</comment>
<dbReference type="AlphaFoldDB" id="A0A5N1IG11"/>
<dbReference type="PANTHER" id="PTHR35794">
    <property type="entry name" value="CELL DIVISION PROTEIN DIVIVA"/>
    <property type="match status" value="1"/>
</dbReference>
<accession>A0A5N1IG11</accession>
<dbReference type="GO" id="GO:0005737">
    <property type="term" value="C:cytoplasm"/>
    <property type="evidence" value="ECO:0007669"/>
    <property type="project" value="UniProtKB-SubCell"/>
</dbReference>
<keyword evidence="12" id="KW-1185">Reference proteome</keyword>
<name>A0A5N1IG11_LACJE</name>
<evidence type="ECO:0000313" key="10">
    <source>
        <dbReference type="EMBL" id="MEL0564560.1"/>
    </source>
</evidence>
<reference evidence="9 11" key="1">
    <citation type="submission" date="2019-09" db="EMBL/GenBank/DDBJ databases">
        <title>Draft genome sequence assemblies of isolates from the urinary tract.</title>
        <authorList>
            <person name="Mores C.R."/>
            <person name="Putonti C."/>
            <person name="Wolfe A.J."/>
        </authorList>
    </citation>
    <scope>NUCLEOTIDE SEQUENCE [LARGE SCALE GENOMIC DNA]</scope>
    <source>
        <strain evidence="9 11">UMB246</strain>
    </source>
</reference>
<sequence>MAQQEKKNVLTPMDIHDKEFTLRGRKGYDRYEVDSFLDQIVDDYGDCLDNNVDLKNENVALKDKVKELESEVNRLDELRKSINDEVLKAQKDASELRQKAQEDAKKIIEDAKNQAASENQSLVYQNDTLRNDYQRLKTQVADFRYKIRAKLQKQIEALDDNTWQYYLDEATNVERIYPSDGGEPIPISSLPTVDNNSQSGVNLEHDKRTDEDISEPSQKEDNQENKNDSDVTIVFPDDYKDHN</sequence>
<evidence type="ECO:0000313" key="9">
    <source>
        <dbReference type="EMBL" id="KAA9322881.1"/>
    </source>
</evidence>
<dbReference type="Pfam" id="PF05103">
    <property type="entry name" value="DivIVA"/>
    <property type="match status" value="1"/>
</dbReference>
<evidence type="ECO:0000256" key="1">
    <source>
        <dbReference type="ARBA" id="ARBA00004496"/>
    </source>
</evidence>
<keyword evidence="3" id="KW-0963">Cytoplasm</keyword>
<dbReference type="NCBIfam" id="TIGR03544">
    <property type="entry name" value="DivI1A_domain"/>
    <property type="match status" value="1"/>
</dbReference>
<evidence type="ECO:0000256" key="5">
    <source>
        <dbReference type="ARBA" id="ARBA00023054"/>
    </source>
</evidence>
<evidence type="ECO:0000256" key="2">
    <source>
        <dbReference type="ARBA" id="ARBA00009008"/>
    </source>
</evidence>
<gene>
    <name evidence="10" type="ORF">AAC431_01290</name>
    <name evidence="9" type="ORF">F6H94_04530</name>
</gene>
<comment type="subcellular location">
    <subcellularLocation>
        <location evidence="1">Cytoplasm</location>
    </subcellularLocation>
</comment>
<dbReference type="GeneID" id="31743233"/>
<dbReference type="InterPro" id="IPR019933">
    <property type="entry name" value="DivIVA_domain"/>
</dbReference>
<dbReference type="OrthoDB" id="9815492at2"/>
<feature type="region of interest" description="Disordered" evidence="8">
    <location>
        <begin position="177"/>
        <end position="243"/>
    </location>
</feature>
<feature type="compositionally biased region" description="Polar residues" evidence="8">
    <location>
        <begin position="189"/>
        <end position="201"/>
    </location>
</feature>
<reference evidence="10 12" key="2">
    <citation type="submission" date="2024-04" db="EMBL/GenBank/DDBJ databases">
        <title>Three lactobacilli isolated from voided urine samples from females with type 2 diabetes.</title>
        <authorList>
            <person name="Kula A."/>
            <person name="Stegman N."/>
            <person name="Putonti C."/>
        </authorList>
    </citation>
    <scope>NUCLEOTIDE SEQUENCE [LARGE SCALE GENOMIC DNA]</scope>
    <source>
        <strain evidence="10 12">1855</strain>
    </source>
</reference>
<protein>
    <submittedName>
        <fullName evidence="9">DivIVA domain-containing protein</fullName>
    </submittedName>
</protein>
<dbReference type="KEGG" id="lje:BUE77_05830"/>
<dbReference type="Gene3D" id="6.10.250.660">
    <property type="match status" value="1"/>
</dbReference>
<dbReference type="RefSeq" id="WP_006588081.1">
    <property type="nucleotide sequence ID" value="NZ_CATOUV010000001.1"/>
</dbReference>
<evidence type="ECO:0000256" key="8">
    <source>
        <dbReference type="SAM" id="MobiDB-lite"/>
    </source>
</evidence>
<evidence type="ECO:0000256" key="3">
    <source>
        <dbReference type="ARBA" id="ARBA00022490"/>
    </source>
</evidence>